<evidence type="ECO:0008006" key="4">
    <source>
        <dbReference type="Google" id="ProtNLM"/>
    </source>
</evidence>
<dbReference type="Gramene" id="OPUNC02G08380.1">
    <property type="protein sequence ID" value="OPUNC02G08380.1"/>
    <property type="gene ID" value="OPUNC02G08380"/>
</dbReference>
<dbReference type="AlphaFoldDB" id="A0A0E0JXJ7"/>
<dbReference type="Pfam" id="PF14476">
    <property type="entry name" value="Chloroplast_duf"/>
    <property type="match status" value="1"/>
</dbReference>
<organism evidence="2">
    <name type="scientific">Oryza punctata</name>
    <name type="common">Red rice</name>
    <dbReference type="NCBI Taxonomy" id="4537"/>
    <lineage>
        <taxon>Eukaryota</taxon>
        <taxon>Viridiplantae</taxon>
        <taxon>Streptophyta</taxon>
        <taxon>Embryophyta</taxon>
        <taxon>Tracheophyta</taxon>
        <taxon>Spermatophyta</taxon>
        <taxon>Magnoliopsida</taxon>
        <taxon>Liliopsida</taxon>
        <taxon>Poales</taxon>
        <taxon>Poaceae</taxon>
        <taxon>BOP clade</taxon>
        <taxon>Oryzoideae</taxon>
        <taxon>Oryzeae</taxon>
        <taxon>Oryzinae</taxon>
        <taxon>Oryza</taxon>
    </lineage>
</organism>
<reference evidence="2" key="2">
    <citation type="submission" date="2018-05" db="EMBL/GenBank/DDBJ databases">
        <title>OpunRS2 (Oryza punctata Reference Sequence Version 2).</title>
        <authorList>
            <person name="Zhang J."/>
            <person name="Kudrna D."/>
            <person name="Lee S."/>
            <person name="Talag J."/>
            <person name="Welchert J."/>
            <person name="Wing R.A."/>
        </authorList>
    </citation>
    <scope>NUCLEOTIDE SEQUENCE [LARGE SCALE GENOMIC DNA]</scope>
</reference>
<dbReference type="EnsemblPlants" id="OPUNC02G08380.1">
    <property type="protein sequence ID" value="OPUNC02G08380.1"/>
    <property type="gene ID" value="OPUNC02G08380"/>
</dbReference>
<feature type="region of interest" description="Disordered" evidence="1">
    <location>
        <begin position="239"/>
        <end position="268"/>
    </location>
</feature>
<dbReference type="PANTHER" id="PTHR33358:SF12">
    <property type="entry name" value="F-BOX PROTEIN WITH A DOMAIN PROTEIN"/>
    <property type="match status" value="1"/>
</dbReference>
<dbReference type="Proteomes" id="UP000026962">
    <property type="component" value="Chromosome 2"/>
</dbReference>
<feature type="compositionally biased region" description="Polar residues" evidence="1">
    <location>
        <begin position="246"/>
        <end position="258"/>
    </location>
</feature>
<accession>A0A0E0JXJ7</accession>
<dbReference type="eggNOG" id="ENOG502QXI0">
    <property type="taxonomic scope" value="Eukaryota"/>
</dbReference>
<evidence type="ECO:0000313" key="2">
    <source>
        <dbReference type="EnsemblPlants" id="OPUNC02G08380.1"/>
    </source>
</evidence>
<evidence type="ECO:0000256" key="1">
    <source>
        <dbReference type="SAM" id="MobiDB-lite"/>
    </source>
</evidence>
<dbReference type="InterPro" id="IPR027949">
    <property type="entry name" value="Chloroplast_duf"/>
</dbReference>
<proteinExistence type="predicted"/>
<dbReference type="STRING" id="4537.A0A0E0JXJ7"/>
<sequence length="433" mass="46162">MAAIQAHHRLFLASTCCAGQRRRLRPTRIAAPCRAAVTGGVRTAQSPSSGSGSPSSLRLNLDWVDPRVVAVPTKGASSSPGAQVEVEKLRAIAEAAADRAEMHDIIGRQRDNWNHLLLHSTNSLALAASVMAALAPAAPTVVALKASAGVLLASAAVTMAAVNKIQPSQLAEEQRNATRLWRQLERDVRATLALAAPVTRADVHDAMDRVLALDAAYPLPLLPGMLEKFPKTVEPTRWWPKKKQQQRAPVNKSNSFGSSRRGARGNGWTPELEEEMRGILRVLKSKDEHQYVTVGKMVLGLNKGLAVAGPALAGTAAVAAAFIGSGEAGAWATGAAVLGGALAAAVNTVEHGGQVGMVFELLRNCAGFYRKMQEEIEANLGEADVERRGDGEVFETKVALQLGRSTSELKQFRRMASPSFKDHDVKDFAGKLF</sequence>
<dbReference type="PANTHER" id="PTHR33358">
    <property type="entry name" value="F-BOX PROTEIN WITH A DOMAIN PROTEIN"/>
    <property type="match status" value="1"/>
</dbReference>
<reference evidence="2" key="1">
    <citation type="submission" date="2015-04" db="UniProtKB">
        <authorList>
            <consortium name="EnsemblPlants"/>
        </authorList>
    </citation>
    <scope>IDENTIFICATION</scope>
</reference>
<protein>
    <recommendedName>
        <fullName evidence="4">F-box protein</fullName>
    </recommendedName>
</protein>
<keyword evidence="3" id="KW-1185">Reference proteome</keyword>
<name>A0A0E0JXJ7_ORYPU</name>
<dbReference type="HOGENOM" id="CLU_027757_2_1_1"/>
<dbReference type="OMA" id="HSENTMV"/>
<evidence type="ECO:0000313" key="3">
    <source>
        <dbReference type="Proteomes" id="UP000026962"/>
    </source>
</evidence>